<feature type="domain" description="Methyltransferase" evidence="1">
    <location>
        <begin position="2"/>
        <end position="95"/>
    </location>
</feature>
<accession>A0ABY6Q1J7</accession>
<dbReference type="Gene3D" id="3.40.50.150">
    <property type="entry name" value="Vaccinia Virus protein VP39"/>
    <property type="match status" value="1"/>
</dbReference>
<keyword evidence="2" id="KW-0489">Methyltransferase</keyword>
<keyword evidence="3" id="KW-1185">Reference proteome</keyword>
<sequence length="165" mass="17928">MEIGAGTGRDAAALSARGHTVVAVEPSDEFRGIGQRVHAGHRIQWVNDKLPELDTLARLNRPFQLIMLTAVWMFLHEGERDRAMSRIQELLSEGGHLGVVLRIGPVPAGRGMFPVSATETVSLAAARGLSLIHESTQADSLGRPDVTWSNLFFEKPALATSDETH</sequence>
<reference evidence="2" key="1">
    <citation type="journal article" date="2022" name="Front. Microbiol.">
        <title>Mirubactin C rescues the lethal effect of cell wall biosynthesis mutations in Bacillus subtilis.</title>
        <authorList>
            <person name="Kepplinger B."/>
            <person name="Wen X."/>
            <person name="Tyler A.R."/>
            <person name="Kim B.Y."/>
            <person name="Brown J."/>
            <person name="Banks P."/>
            <person name="Dashti Y."/>
            <person name="Mackenzie E.S."/>
            <person name="Wills C."/>
            <person name="Kawai Y."/>
            <person name="Waldron K.J."/>
            <person name="Allenby N.E.E."/>
            <person name="Wu L.J."/>
            <person name="Hall M.J."/>
            <person name="Errington J."/>
        </authorList>
    </citation>
    <scope>NUCLEOTIDE SEQUENCE</scope>
    <source>
        <strain evidence="2">MDA8-470</strain>
    </source>
</reference>
<protein>
    <submittedName>
        <fullName evidence="2">Class I SAM-dependent methyltransferase</fullName>
    </submittedName>
</protein>
<evidence type="ECO:0000313" key="2">
    <source>
        <dbReference type="EMBL" id="UZK58415.1"/>
    </source>
</evidence>
<evidence type="ECO:0000313" key="3">
    <source>
        <dbReference type="Proteomes" id="UP001164963"/>
    </source>
</evidence>
<dbReference type="EMBL" id="CP098740">
    <property type="protein sequence ID" value="UZK58415.1"/>
    <property type="molecule type" value="Genomic_DNA"/>
</dbReference>
<organism evidence="2 3">
    <name type="scientific">Streptomyces drozdowiczii</name>
    <dbReference type="NCBI Taxonomy" id="202862"/>
    <lineage>
        <taxon>Bacteria</taxon>
        <taxon>Bacillati</taxon>
        <taxon>Actinomycetota</taxon>
        <taxon>Actinomycetes</taxon>
        <taxon>Kitasatosporales</taxon>
        <taxon>Streptomycetaceae</taxon>
        <taxon>Streptomyces</taxon>
    </lineage>
</organism>
<dbReference type="GO" id="GO:0032259">
    <property type="term" value="P:methylation"/>
    <property type="evidence" value="ECO:0007669"/>
    <property type="project" value="UniProtKB-KW"/>
</dbReference>
<keyword evidence="2" id="KW-0808">Transferase</keyword>
<dbReference type="Pfam" id="PF13649">
    <property type="entry name" value="Methyltransf_25"/>
    <property type="match status" value="1"/>
</dbReference>
<proteinExistence type="predicted"/>
<dbReference type="SUPFAM" id="SSF53335">
    <property type="entry name" value="S-adenosyl-L-methionine-dependent methyltransferases"/>
    <property type="match status" value="1"/>
</dbReference>
<dbReference type="CDD" id="cd02440">
    <property type="entry name" value="AdoMet_MTases"/>
    <property type="match status" value="1"/>
</dbReference>
<name>A0ABY6Q1J7_9ACTN</name>
<dbReference type="GO" id="GO:0008168">
    <property type="term" value="F:methyltransferase activity"/>
    <property type="evidence" value="ECO:0007669"/>
    <property type="project" value="UniProtKB-KW"/>
</dbReference>
<dbReference type="RefSeq" id="WP_265547094.1">
    <property type="nucleotide sequence ID" value="NZ_CP098740.1"/>
</dbReference>
<dbReference type="InterPro" id="IPR029063">
    <property type="entry name" value="SAM-dependent_MTases_sf"/>
</dbReference>
<evidence type="ECO:0000259" key="1">
    <source>
        <dbReference type="Pfam" id="PF13649"/>
    </source>
</evidence>
<dbReference type="Proteomes" id="UP001164963">
    <property type="component" value="Chromosome"/>
</dbReference>
<dbReference type="InterPro" id="IPR041698">
    <property type="entry name" value="Methyltransf_25"/>
</dbReference>
<gene>
    <name evidence="2" type="ORF">NEH16_07025</name>
</gene>